<dbReference type="InterPro" id="IPR013762">
    <property type="entry name" value="Integrase-like_cat_sf"/>
</dbReference>
<dbReference type="GO" id="GO:0015074">
    <property type="term" value="P:DNA integration"/>
    <property type="evidence" value="ECO:0007669"/>
    <property type="project" value="InterPro"/>
</dbReference>
<dbReference type="Pfam" id="PF00589">
    <property type="entry name" value="Phage_integrase"/>
    <property type="match status" value="1"/>
</dbReference>
<evidence type="ECO:0000259" key="2">
    <source>
        <dbReference type="PROSITE" id="PS51898"/>
    </source>
</evidence>
<protein>
    <submittedName>
        <fullName evidence="3">Integrase</fullName>
    </submittedName>
</protein>
<dbReference type="InterPro" id="IPR002104">
    <property type="entry name" value="Integrase_catalytic"/>
</dbReference>
<name>A0A0V8JRU9_9BACI</name>
<dbReference type="InterPro" id="IPR050090">
    <property type="entry name" value="Tyrosine_recombinase_XerCD"/>
</dbReference>
<dbReference type="Proteomes" id="UP000053681">
    <property type="component" value="Unassembled WGS sequence"/>
</dbReference>
<dbReference type="PANTHER" id="PTHR30349">
    <property type="entry name" value="PHAGE INTEGRASE-RELATED"/>
    <property type="match status" value="1"/>
</dbReference>
<sequence length="180" mass="21160">MNFVQPIRDLVKLQEMKVYLKSKSQRNYMLFILGISTGLRISDILKLKKEDLLSTHVVLRETKTRKQKRIRIPPSIRKEVLEYAKELTDGDYVIQSRQGTNRAIDRSTAYRILREAAAHVHLNEIGTHTLRKTFGYHFYQQTKDVAMLQEMFNHSSPQITLRYIGINQDSMDKAMMKFKI</sequence>
<dbReference type="EMBL" id="LNQP01000001">
    <property type="protein sequence ID" value="KSU89822.1"/>
    <property type="molecule type" value="Genomic_DNA"/>
</dbReference>
<dbReference type="RefSeq" id="WP_025907115.1">
    <property type="nucleotide sequence ID" value="NZ_KQ758627.1"/>
</dbReference>
<keyword evidence="1" id="KW-0233">DNA recombination</keyword>
<proteinExistence type="predicted"/>
<evidence type="ECO:0000256" key="1">
    <source>
        <dbReference type="ARBA" id="ARBA00023172"/>
    </source>
</evidence>
<accession>A0A0V8JRU9</accession>
<dbReference type="SUPFAM" id="SSF56349">
    <property type="entry name" value="DNA breaking-rejoining enzymes"/>
    <property type="match status" value="1"/>
</dbReference>
<organism evidence="3 4">
    <name type="scientific">Priestia veravalensis</name>
    <dbReference type="NCBI Taxonomy" id="1414648"/>
    <lineage>
        <taxon>Bacteria</taxon>
        <taxon>Bacillati</taxon>
        <taxon>Bacillota</taxon>
        <taxon>Bacilli</taxon>
        <taxon>Bacillales</taxon>
        <taxon>Bacillaceae</taxon>
        <taxon>Priestia</taxon>
    </lineage>
</organism>
<keyword evidence="4" id="KW-1185">Reference proteome</keyword>
<reference evidence="3 4" key="1">
    <citation type="submission" date="2015-11" db="EMBL/GenBank/DDBJ databases">
        <title>Bacillus caseinolyticus sp nov.</title>
        <authorList>
            <person name="Dastager S.G."/>
            <person name="Mawlankar R."/>
        </authorList>
    </citation>
    <scope>NUCLEOTIDE SEQUENCE [LARGE SCALE GENOMIC DNA]</scope>
    <source>
        <strain evidence="3 4">SGD-V-76</strain>
    </source>
</reference>
<dbReference type="CDD" id="cd01192">
    <property type="entry name" value="INT_C_like_3"/>
    <property type="match status" value="1"/>
</dbReference>
<dbReference type="AlphaFoldDB" id="A0A0V8JRU9"/>
<evidence type="ECO:0000313" key="3">
    <source>
        <dbReference type="EMBL" id="KSU89822.1"/>
    </source>
</evidence>
<dbReference type="PANTHER" id="PTHR30349:SF82">
    <property type="entry name" value="INTEGRASE_RECOMBINASE YOEC-RELATED"/>
    <property type="match status" value="1"/>
</dbReference>
<dbReference type="InterPro" id="IPR011010">
    <property type="entry name" value="DNA_brk_join_enz"/>
</dbReference>
<dbReference type="GO" id="GO:0003677">
    <property type="term" value="F:DNA binding"/>
    <property type="evidence" value="ECO:0007669"/>
    <property type="project" value="InterPro"/>
</dbReference>
<dbReference type="Gene3D" id="1.10.443.10">
    <property type="entry name" value="Intergrase catalytic core"/>
    <property type="match status" value="1"/>
</dbReference>
<comment type="caution">
    <text evidence="3">The sequence shown here is derived from an EMBL/GenBank/DDBJ whole genome shotgun (WGS) entry which is preliminary data.</text>
</comment>
<evidence type="ECO:0000313" key="4">
    <source>
        <dbReference type="Proteomes" id="UP000053681"/>
    </source>
</evidence>
<dbReference type="PROSITE" id="PS51898">
    <property type="entry name" value="TYR_RECOMBINASE"/>
    <property type="match status" value="1"/>
</dbReference>
<gene>
    <name evidence="3" type="ORF">AS180_00185</name>
</gene>
<feature type="domain" description="Tyr recombinase" evidence="2">
    <location>
        <begin position="6"/>
        <end position="176"/>
    </location>
</feature>
<dbReference type="GO" id="GO:0006310">
    <property type="term" value="P:DNA recombination"/>
    <property type="evidence" value="ECO:0007669"/>
    <property type="project" value="UniProtKB-KW"/>
</dbReference>